<proteinExistence type="predicted"/>
<dbReference type="Gene3D" id="3.50.30.30">
    <property type="match status" value="1"/>
</dbReference>
<organism evidence="2 3">
    <name type="scientific">Deinococcus navajonensis</name>
    <dbReference type="NCBI Taxonomy" id="309884"/>
    <lineage>
        <taxon>Bacteria</taxon>
        <taxon>Thermotogati</taxon>
        <taxon>Deinococcota</taxon>
        <taxon>Deinococci</taxon>
        <taxon>Deinococcales</taxon>
        <taxon>Deinococcaceae</taxon>
        <taxon>Deinococcus</taxon>
    </lineage>
</organism>
<evidence type="ECO:0000313" key="2">
    <source>
        <dbReference type="EMBL" id="MFC4425825.1"/>
    </source>
</evidence>
<dbReference type="PANTHER" id="PTHR12147">
    <property type="entry name" value="METALLOPEPTIDASE M28 FAMILY MEMBER"/>
    <property type="match status" value="1"/>
</dbReference>
<accession>A0ABV8XNF5</accession>
<sequence>MSRRRRPLPTRPPRPVWTWLLPLLLVPLAVWGGIYWLNRPQNPPVQSGARARTVEQDWAQLRSFGPRPAGTPGHDQAASWLAAQLRALGYRVTEQPVELSRPFDEGSTLEVAGQRFEGAALYGSSGGEQTARLLRVPADASPELLEKLGAQSRLIVAPCGRLPWAEIADRVVRAGAAGLVLADLCPRGALQKLGNEPLPMVALRGEAARKVLKLSGQTATLRSDVTMRRVQGRNLIAARVGSAPQVLVGAHYDTVNDTVGANDNASGVLAVVDAARRVAGTALAEQLWFVLFDAEEDGLVGSRAFVRTYSPSLRGTRTMLNLDMVGVAARSLGVASDASELISAARAAHPPLRVFEDTLASSRVTFGRTLVFRGRSDHVSFKALGLRTLFLHRGLDAQYHAPGDAHLDPALVRETAEVVLVLTREVLRGPWTPRPPCGLTGRDCHY</sequence>
<dbReference type="InterPro" id="IPR045175">
    <property type="entry name" value="M28_fam"/>
</dbReference>
<dbReference type="Pfam" id="PF04389">
    <property type="entry name" value="Peptidase_M28"/>
    <property type="match status" value="1"/>
</dbReference>
<dbReference type="Proteomes" id="UP001595998">
    <property type="component" value="Unassembled WGS sequence"/>
</dbReference>
<feature type="domain" description="Peptidase M28" evidence="1">
    <location>
        <begin position="234"/>
        <end position="421"/>
    </location>
</feature>
<reference evidence="3" key="1">
    <citation type="journal article" date="2019" name="Int. J. Syst. Evol. Microbiol.">
        <title>The Global Catalogue of Microorganisms (GCM) 10K type strain sequencing project: providing services to taxonomists for standard genome sequencing and annotation.</title>
        <authorList>
            <consortium name="The Broad Institute Genomics Platform"/>
            <consortium name="The Broad Institute Genome Sequencing Center for Infectious Disease"/>
            <person name="Wu L."/>
            <person name="Ma J."/>
        </authorList>
    </citation>
    <scope>NUCLEOTIDE SEQUENCE [LARGE SCALE GENOMIC DNA]</scope>
    <source>
        <strain evidence="3">CCUG 56029</strain>
    </source>
</reference>
<dbReference type="EMBL" id="JBHSEH010000005">
    <property type="protein sequence ID" value="MFC4425825.1"/>
    <property type="molecule type" value="Genomic_DNA"/>
</dbReference>
<name>A0ABV8XNF5_9DEIO</name>
<protein>
    <submittedName>
        <fullName evidence="2">M28 family peptidase</fullName>
    </submittedName>
</protein>
<dbReference type="Gene3D" id="3.40.630.10">
    <property type="entry name" value="Zn peptidases"/>
    <property type="match status" value="1"/>
</dbReference>
<dbReference type="RefSeq" id="WP_380037597.1">
    <property type="nucleotide sequence ID" value="NZ_JBHSEH010000005.1"/>
</dbReference>
<gene>
    <name evidence="2" type="ORF">ACFOZ9_06335</name>
</gene>
<keyword evidence="3" id="KW-1185">Reference proteome</keyword>
<dbReference type="InterPro" id="IPR007484">
    <property type="entry name" value="Peptidase_M28"/>
</dbReference>
<comment type="caution">
    <text evidence="2">The sequence shown here is derived from an EMBL/GenBank/DDBJ whole genome shotgun (WGS) entry which is preliminary data.</text>
</comment>
<dbReference type="PANTHER" id="PTHR12147:SF26">
    <property type="entry name" value="PEPTIDASE M28 DOMAIN-CONTAINING PROTEIN"/>
    <property type="match status" value="1"/>
</dbReference>
<evidence type="ECO:0000313" key="3">
    <source>
        <dbReference type="Proteomes" id="UP001595998"/>
    </source>
</evidence>
<dbReference type="SUPFAM" id="SSF53187">
    <property type="entry name" value="Zn-dependent exopeptidases"/>
    <property type="match status" value="1"/>
</dbReference>
<evidence type="ECO:0000259" key="1">
    <source>
        <dbReference type="Pfam" id="PF04389"/>
    </source>
</evidence>